<dbReference type="SMART" id="SM00248">
    <property type="entry name" value="ANK"/>
    <property type="match status" value="7"/>
</dbReference>
<feature type="domain" description="Nephrocystin 3-like N-terminal" evidence="5">
    <location>
        <begin position="283"/>
        <end position="452"/>
    </location>
</feature>
<evidence type="ECO:0000259" key="5">
    <source>
        <dbReference type="Pfam" id="PF24883"/>
    </source>
</evidence>
<dbReference type="Proteomes" id="UP000722485">
    <property type="component" value="Unassembled WGS sequence"/>
</dbReference>
<dbReference type="OrthoDB" id="7464126at2759"/>
<dbReference type="Pfam" id="PF12796">
    <property type="entry name" value="Ank_2"/>
    <property type="match status" value="2"/>
</dbReference>
<accession>A0A9P5L3H4</accession>
<dbReference type="PROSITE" id="PS50088">
    <property type="entry name" value="ANK_REPEAT"/>
    <property type="match status" value="3"/>
</dbReference>
<feature type="region of interest" description="Disordered" evidence="4">
    <location>
        <begin position="684"/>
        <end position="708"/>
    </location>
</feature>
<comment type="caution">
    <text evidence="6">The sequence shown here is derived from an EMBL/GenBank/DDBJ whole genome shotgun (WGS) entry which is preliminary data.</text>
</comment>
<feature type="repeat" description="ANK" evidence="3">
    <location>
        <begin position="916"/>
        <end position="948"/>
    </location>
</feature>
<proteinExistence type="predicted"/>
<dbReference type="PANTHER" id="PTHR24198">
    <property type="entry name" value="ANKYRIN REPEAT AND PROTEIN KINASE DOMAIN-CONTAINING PROTEIN"/>
    <property type="match status" value="1"/>
</dbReference>
<keyword evidence="1" id="KW-0677">Repeat</keyword>
<organism evidence="6 7">
    <name type="scientific">Cylindrodendrum hubeiense</name>
    <dbReference type="NCBI Taxonomy" id="595255"/>
    <lineage>
        <taxon>Eukaryota</taxon>
        <taxon>Fungi</taxon>
        <taxon>Dikarya</taxon>
        <taxon>Ascomycota</taxon>
        <taxon>Pezizomycotina</taxon>
        <taxon>Sordariomycetes</taxon>
        <taxon>Hypocreomycetidae</taxon>
        <taxon>Hypocreales</taxon>
        <taxon>Nectriaceae</taxon>
        <taxon>Cylindrodendrum</taxon>
    </lineage>
</organism>
<feature type="repeat" description="ANK" evidence="3">
    <location>
        <begin position="1122"/>
        <end position="1150"/>
    </location>
</feature>
<feature type="repeat" description="ANK" evidence="3">
    <location>
        <begin position="1016"/>
        <end position="1048"/>
    </location>
</feature>
<reference evidence="6" key="1">
    <citation type="submission" date="2020-03" db="EMBL/GenBank/DDBJ databases">
        <title>Draft Genome Sequence of Cylindrodendrum hubeiense.</title>
        <authorList>
            <person name="Buettner E."/>
            <person name="Kellner H."/>
        </authorList>
    </citation>
    <scope>NUCLEOTIDE SEQUENCE</scope>
    <source>
        <strain evidence="6">IHI 201604</strain>
    </source>
</reference>
<dbReference type="InterPro" id="IPR056884">
    <property type="entry name" value="NPHP3-like_N"/>
</dbReference>
<dbReference type="PANTHER" id="PTHR24198:SF165">
    <property type="entry name" value="ANKYRIN REPEAT-CONTAINING PROTEIN-RELATED"/>
    <property type="match status" value="1"/>
</dbReference>
<evidence type="ECO:0000256" key="4">
    <source>
        <dbReference type="SAM" id="MobiDB-lite"/>
    </source>
</evidence>
<evidence type="ECO:0000256" key="1">
    <source>
        <dbReference type="ARBA" id="ARBA00022737"/>
    </source>
</evidence>
<keyword evidence="7" id="KW-1185">Reference proteome</keyword>
<gene>
    <name evidence="6" type="ORF">G7Z17_g11981</name>
</gene>
<dbReference type="Gene3D" id="3.40.50.300">
    <property type="entry name" value="P-loop containing nucleotide triphosphate hydrolases"/>
    <property type="match status" value="1"/>
</dbReference>
<dbReference type="Gene3D" id="1.25.40.20">
    <property type="entry name" value="Ankyrin repeat-containing domain"/>
    <property type="match status" value="2"/>
</dbReference>
<dbReference type="SUPFAM" id="SSF48403">
    <property type="entry name" value="Ankyrin repeat"/>
    <property type="match status" value="1"/>
</dbReference>
<dbReference type="InterPro" id="IPR036770">
    <property type="entry name" value="Ankyrin_rpt-contain_sf"/>
</dbReference>
<dbReference type="SUPFAM" id="SSF52540">
    <property type="entry name" value="P-loop containing nucleoside triphosphate hydrolases"/>
    <property type="match status" value="1"/>
</dbReference>
<keyword evidence="2 3" id="KW-0040">ANK repeat</keyword>
<dbReference type="AlphaFoldDB" id="A0A9P5L3H4"/>
<evidence type="ECO:0000313" key="6">
    <source>
        <dbReference type="EMBL" id="KAF7541352.1"/>
    </source>
</evidence>
<dbReference type="Pfam" id="PF24883">
    <property type="entry name" value="NPHP3_N"/>
    <property type="match status" value="1"/>
</dbReference>
<name>A0A9P5L3H4_9HYPO</name>
<dbReference type="InterPro" id="IPR002110">
    <property type="entry name" value="Ankyrin_rpt"/>
</dbReference>
<dbReference type="EMBL" id="JAANBB010000496">
    <property type="protein sequence ID" value="KAF7541352.1"/>
    <property type="molecule type" value="Genomic_DNA"/>
</dbReference>
<sequence>MSSTLASSPASVASEELWKRAFVTLGHGLTQHLPLLIAQNADLFAHVIQVAEEQRKFCDTVKLMFKGVNGTKVYIHEGLENIIGMLKDFQSIGGVPDLNAIRFSTLPWVNIFIILHGMSGEDFRYLGGVVFKLECVFSLLYECKGLENLRFCTDSPFTGELDPMLIQVYSNVLLWLSQMIQPCQVLTHDEVFIKIAHCIEKITAWTRKARFTIELAGPRPQRTTTDSSVSHPISTITHDLSRNHLFPISFHKRNRNDFLTWLSTAPVAHHHRLIQDHLKPNFGTWLLGDPRYQTWFNSDSSTLLLLLGVPGCGKSSAFSVVVKSLQSDPNSPRLAYFYCTTSHGESDGATPEMIFRSVVSQLAVSAHKDSVDDLLWFTYDQRRRVTSKGKPLLPLELSECVYILLHLTKVDLAYICIDGLDELPYENYHMVIRVLEYVMMRSAGVKVFITSRGRHPMGAMESLTSEIRVSRKIHQEEIPGHSTTEMNGVLYGMQIVDGEDKIELLETGERFSWVLLDFLSLMKTREYVAENFGQGLENSLDEIYGVVSGLIRTINVALSRNLHLICHWILLVKQSLTLSILPSAITLSHHFRLTGPSVENSMYRQKTISVPEAGHWDLFDWLSAPGKSPSGYQFKPTTVKALSIILPDPSDIVEIDIEINQDMGQDMNQDDEGESALLDDIPASQVGSDWDSEADSGSDSGVDLKYDSDRFSDSDNTVYPRPDFRASFGDLSFIELLLEQLHQDYEETSDTRGTVFEIRYTQAKKAFGRFVQIKYHDNLNRSPLWASAHYGSSDPYLTEVLQAGSLWDLDSEDYTPFSFALDRISTNAFKVGLQLIVASSPIPTSPDGVVTPQVLAVLQKAEEIVPLTADPEGLVLMSGHRSFTPDNARRLLDDGAEMLALTILCQLQPHSANYAEFQTLLVVASVAGDLEFVDMLLQRGVDVKTPSDEARGTPLGCAAQFGHMSVMFSLIRAGSDVDADFGTHGAQEPLTKAIIGGHVPAMNLLLDQGAKVQRESGKSFIELAVEHNHLAALKCLVQAGADASADGNALIMACTKDQPVMVAMLLAADAPVDTLRVADGPNEHTTSPLYEVCHNGFTNIASELLNRGASVDLDVGDRLGIPLIAAASCGHREVVWMLLKRGADANKQSRGAVDEIKPTALSEACKNGFADIARILLEHGAKMTGSPSMQNTVMASCLNG</sequence>
<dbReference type="InterPro" id="IPR027417">
    <property type="entry name" value="P-loop_NTPase"/>
</dbReference>
<evidence type="ECO:0000256" key="3">
    <source>
        <dbReference type="PROSITE-ProRule" id="PRU00023"/>
    </source>
</evidence>
<protein>
    <recommendedName>
        <fullName evidence="5">Nephrocystin 3-like N-terminal domain-containing protein</fullName>
    </recommendedName>
</protein>
<evidence type="ECO:0000313" key="7">
    <source>
        <dbReference type="Proteomes" id="UP000722485"/>
    </source>
</evidence>
<evidence type="ECO:0000256" key="2">
    <source>
        <dbReference type="ARBA" id="ARBA00023043"/>
    </source>
</evidence>